<dbReference type="OrthoDB" id="26970at2759"/>
<dbReference type="EMBL" id="CAJOAX010015112">
    <property type="protein sequence ID" value="CAF4151598.1"/>
    <property type="molecule type" value="Genomic_DNA"/>
</dbReference>
<dbReference type="InterPro" id="IPR007991">
    <property type="entry name" value="RNA_pol_I_trans_ini_fac_RRN3"/>
</dbReference>
<dbReference type="GO" id="GO:0005634">
    <property type="term" value="C:nucleus"/>
    <property type="evidence" value="ECO:0007669"/>
    <property type="project" value="TreeGrafter"/>
</dbReference>
<evidence type="ECO:0000313" key="2">
    <source>
        <dbReference type="EMBL" id="CAF1478746.1"/>
    </source>
</evidence>
<dbReference type="PANTHER" id="PTHR12790">
    <property type="entry name" value="TRANSCRIPTION INITIATION FACTOR IA RRN3"/>
    <property type="match status" value="1"/>
</dbReference>
<sequence length="172" mass="19948">IEIVSNWRLNHIIASELNPLKYCLPAVTLRFAQLARNYQIVFCYSIIETNNRYSLPESSFTTNSHYNDNSPIIPSDILYSYFPFDPYVLKRSSIFIRSIYNDYRDENDDITTKDLEDHSEQNIDDCDDILTSMMMSTTPCSFDSIDQISSFKNSRNPPSILPFGRSPGFRNI</sequence>
<accession>A0A815RKK2</accession>
<dbReference type="Proteomes" id="UP000663823">
    <property type="component" value="Unassembled WGS sequence"/>
</dbReference>
<protein>
    <submittedName>
        <fullName evidence="2">Uncharacterized protein</fullName>
    </submittedName>
</protein>
<organism evidence="2 4">
    <name type="scientific">Rotaria sordida</name>
    <dbReference type="NCBI Taxonomy" id="392033"/>
    <lineage>
        <taxon>Eukaryota</taxon>
        <taxon>Metazoa</taxon>
        <taxon>Spiralia</taxon>
        <taxon>Gnathifera</taxon>
        <taxon>Rotifera</taxon>
        <taxon>Eurotatoria</taxon>
        <taxon>Bdelloidea</taxon>
        <taxon>Philodinida</taxon>
        <taxon>Philodinidae</taxon>
        <taxon>Rotaria</taxon>
    </lineage>
</organism>
<dbReference type="Pfam" id="PF05327">
    <property type="entry name" value="RRN3"/>
    <property type="match status" value="1"/>
</dbReference>
<evidence type="ECO:0000313" key="3">
    <source>
        <dbReference type="EMBL" id="CAF4151598.1"/>
    </source>
</evidence>
<comment type="caution">
    <text evidence="2">The sequence shown here is derived from an EMBL/GenBank/DDBJ whole genome shotgun (WGS) entry which is preliminary data.</text>
</comment>
<evidence type="ECO:0000313" key="4">
    <source>
        <dbReference type="Proteomes" id="UP000663882"/>
    </source>
</evidence>
<dbReference type="AlphaFoldDB" id="A0A815RKK2"/>
<proteinExistence type="inferred from homology"/>
<dbReference type="GO" id="GO:0001181">
    <property type="term" value="F:RNA polymerase I general transcription initiation factor activity"/>
    <property type="evidence" value="ECO:0007669"/>
    <property type="project" value="InterPro"/>
</dbReference>
<comment type="similarity">
    <text evidence="1">Belongs to the RRN3 family.</text>
</comment>
<evidence type="ECO:0000256" key="1">
    <source>
        <dbReference type="ARBA" id="ARBA00010098"/>
    </source>
</evidence>
<reference evidence="2" key="1">
    <citation type="submission" date="2021-02" db="EMBL/GenBank/DDBJ databases">
        <authorList>
            <person name="Nowell W R."/>
        </authorList>
    </citation>
    <scope>NUCLEOTIDE SEQUENCE</scope>
</reference>
<name>A0A815RKK2_9BILA</name>
<dbReference type="GO" id="GO:0006361">
    <property type="term" value="P:transcription initiation at RNA polymerase I promoter"/>
    <property type="evidence" value="ECO:0007669"/>
    <property type="project" value="InterPro"/>
</dbReference>
<dbReference type="GO" id="GO:0001042">
    <property type="term" value="F:RNA polymerase I core binding"/>
    <property type="evidence" value="ECO:0007669"/>
    <property type="project" value="TreeGrafter"/>
</dbReference>
<gene>
    <name evidence="3" type="ORF">OTI717_LOCUS36253</name>
    <name evidence="2" type="ORF">RFH988_LOCUS37890</name>
</gene>
<feature type="non-terminal residue" evidence="2">
    <location>
        <position position="1"/>
    </location>
</feature>
<dbReference type="Proteomes" id="UP000663882">
    <property type="component" value="Unassembled WGS sequence"/>
</dbReference>
<dbReference type="EMBL" id="CAJNOO010008166">
    <property type="protein sequence ID" value="CAF1478746.1"/>
    <property type="molecule type" value="Genomic_DNA"/>
</dbReference>
<dbReference type="PANTHER" id="PTHR12790:SF0">
    <property type="entry name" value="RNA POLYMERASE I-SPECIFIC TRANSCRIPTION INITIATION FACTOR RRN3-RELATED"/>
    <property type="match status" value="1"/>
</dbReference>